<name>A0A344LEJ5_9PSEU</name>
<dbReference type="RefSeq" id="WP_113695523.1">
    <property type="nucleotide sequence ID" value="NZ_CP015163.1"/>
</dbReference>
<dbReference type="Gene3D" id="3.40.50.150">
    <property type="entry name" value="Vaccinia Virus protein VP39"/>
    <property type="match status" value="1"/>
</dbReference>
<protein>
    <recommendedName>
        <fullName evidence="3">SAM-dependent methyltransferase</fullName>
    </recommendedName>
</protein>
<dbReference type="SUPFAM" id="SSF53335">
    <property type="entry name" value="S-adenosyl-L-methionine-dependent methyltransferases"/>
    <property type="match status" value="1"/>
</dbReference>
<dbReference type="Pfam" id="PF04672">
    <property type="entry name" value="Methyltransf_19"/>
    <property type="match status" value="1"/>
</dbReference>
<dbReference type="PIRSF" id="PIRSF017393">
    <property type="entry name" value="MTase_SAV2177"/>
    <property type="match status" value="1"/>
</dbReference>
<accession>A0A344LEJ5</accession>
<reference evidence="1 2" key="1">
    <citation type="submission" date="2016-04" db="EMBL/GenBank/DDBJ databases">
        <title>Complete genome sequence and analysis of deep-sea sediment isolate, Amycolatopsis sp. WP1.</title>
        <authorList>
            <person name="Wang H."/>
            <person name="Chen S."/>
            <person name="Wu Q."/>
        </authorList>
    </citation>
    <scope>NUCLEOTIDE SEQUENCE [LARGE SCALE GENOMIC DNA]</scope>
    <source>
        <strain evidence="1 2">WP1</strain>
    </source>
</reference>
<organism evidence="1 2">
    <name type="scientific">Amycolatopsis albispora</name>
    <dbReference type="NCBI Taxonomy" id="1804986"/>
    <lineage>
        <taxon>Bacteria</taxon>
        <taxon>Bacillati</taxon>
        <taxon>Actinomycetota</taxon>
        <taxon>Actinomycetes</taxon>
        <taxon>Pseudonocardiales</taxon>
        <taxon>Pseudonocardiaceae</taxon>
        <taxon>Amycolatopsis</taxon>
    </lineage>
</organism>
<evidence type="ECO:0000313" key="1">
    <source>
        <dbReference type="EMBL" id="AXB46469.1"/>
    </source>
</evidence>
<sequence length="269" mass="29610">MTGPRPVPIDYSQPSQARVQDALLGGMDNYEADRAMARRILEVAPGAPEATKELQQWVLRAVRFLAERAGVAQFADLGAGLPARHTLHQVVQQFHPRARVVYVDNDPLVLAHGRARLADYDSTLFLGCDYTDPAGTLGEMAVHLDLDRPMGLVVSAMLHHLDDLDQAKKVLHGYVEALAPGSYVLLTHLHDADDGSAPSLVTKELLKLYRDTPLQAVARSREEIAALFDGLPILDPGLVHAHEWWPDGPRMRPLTDAHRLLLCGVARKD</sequence>
<evidence type="ECO:0008006" key="3">
    <source>
        <dbReference type="Google" id="ProtNLM"/>
    </source>
</evidence>
<dbReference type="InterPro" id="IPR006764">
    <property type="entry name" value="SAM_dep_MeTrfase_SAV2177_type"/>
</dbReference>
<gene>
    <name evidence="1" type="ORF">A4R43_31745</name>
</gene>
<dbReference type="EMBL" id="CP015163">
    <property type="protein sequence ID" value="AXB46469.1"/>
    <property type="molecule type" value="Genomic_DNA"/>
</dbReference>
<dbReference type="InterPro" id="IPR029063">
    <property type="entry name" value="SAM-dependent_MTases_sf"/>
</dbReference>
<dbReference type="AlphaFoldDB" id="A0A344LEJ5"/>
<keyword evidence="2" id="KW-1185">Reference proteome</keyword>
<dbReference type="OrthoDB" id="5175904at2"/>
<dbReference type="Proteomes" id="UP000250434">
    <property type="component" value="Chromosome"/>
</dbReference>
<evidence type="ECO:0000313" key="2">
    <source>
        <dbReference type="Proteomes" id="UP000250434"/>
    </source>
</evidence>
<proteinExistence type="predicted"/>
<dbReference type="KEGG" id="aab:A4R43_31745"/>